<dbReference type="EC" id="3.5.2.10" evidence="6"/>
<evidence type="ECO:0000256" key="2">
    <source>
        <dbReference type="ARBA" id="ARBA00022723"/>
    </source>
</evidence>
<name>A0A4U8W9E1_9NOCA</name>
<evidence type="ECO:0000313" key="7">
    <source>
        <dbReference type="Proteomes" id="UP000290439"/>
    </source>
</evidence>
<sequence>MSVSDVNVGAMMADLTWSEAGEYVAAGVILAVPIGSTEQHGPHLPLSTDTDIALALCAGLAARRSDVLVAPAVPYGSSGEHAGFPGTLSIGAAALELLTVELCRSATDSFDRIVLVNGHGGNVEPLRRAVELLRTESRDVRLFLPRYDGDPHAGRTETALQLALSPDRVRTERAEAGDTRPLPQILPLLRSGGVRAVSANGVLGDPAGATAAEGAALLTDLIDQLTDQTRLWWPVTSPERTQP</sequence>
<dbReference type="EMBL" id="LR215973">
    <property type="protein sequence ID" value="VFA98318.1"/>
    <property type="molecule type" value="Genomic_DNA"/>
</dbReference>
<proteinExistence type="inferred from homology"/>
<dbReference type="SUPFAM" id="SSF102215">
    <property type="entry name" value="Creatininase"/>
    <property type="match status" value="1"/>
</dbReference>
<comment type="similarity">
    <text evidence="5">Belongs to the creatininase superfamily.</text>
</comment>
<evidence type="ECO:0000256" key="1">
    <source>
        <dbReference type="ARBA" id="ARBA00001947"/>
    </source>
</evidence>
<dbReference type="InterPro" id="IPR003785">
    <property type="entry name" value="Creatininase/forma_Hydrolase"/>
</dbReference>
<organism evidence="6 7">
    <name type="scientific">Nocardia cyriacigeorgica</name>
    <dbReference type="NCBI Taxonomy" id="135487"/>
    <lineage>
        <taxon>Bacteria</taxon>
        <taxon>Bacillati</taxon>
        <taxon>Actinomycetota</taxon>
        <taxon>Actinomycetes</taxon>
        <taxon>Mycobacteriales</taxon>
        <taxon>Nocardiaceae</taxon>
        <taxon>Nocardia</taxon>
    </lineage>
</organism>
<dbReference type="GO" id="GO:0016811">
    <property type="term" value="F:hydrolase activity, acting on carbon-nitrogen (but not peptide) bonds, in linear amides"/>
    <property type="evidence" value="ECO:0007669"/>
    <property type="project" value="TreeGrafter"/>
</dbReference>
<dbReference type="Gene3D" id="3.40.50.10310">
    <property type="entry name" value="Creatininase"/>
    <property type="match status" value="1"/>
</dbReference>
<gene>
    <name evidence="6" type="primary">crnA_2</name>
    <name evidence="6" type="ORF">NCTC10797_02085</name>
</gene>
<dbReference type="InterPro" id="IPR023871">
    <property type="entry name" value="MftE"/>
</dbReference>
<evidence type="ECO:0000256" key="3">
    <source>
        <dbReference type="ARBA" id="ARBA00022801"/>
    </source>
</evidence>
<dbReference type="PANTHER" id="PTHR35005">
    <property type="entry name" value="3-DEHYDRO-SCYLLO-INOSOSE HYDROLASE"/>
    <property type="match status" value="1"/>
</dbReference>
<dbReference type="NCBIfam" id="TIGR03964">
    <property type="entry name" value="mycofact_creat"/>
    <property type="match status" value="1"/>
</dbReference>
<keyword evidence="4" id="KW-0862">Zinc</keyword>
<evidence type="ECO:0000256" key="5">
    <source>
        <dbReference type="ARBA" id="ARBA00024029"/>
    </source>
</evidence>
<dbReference type="InterPro" id="IPR024087">
    <property type="entry name" value="Creatininase-like_sf"/>
</dbReference>
<comment type="cofactor">
    <cofactor evidence="1">
        <name>Zn(2+)</name>
        <dbReference type="ChEBI" id="CHEBI:29105"/>
    </cofactor>
</comment>
<keyword evidence="2" id="KW-0479">Metal-binding</keyword>
<dbReference type="GO" id="GO:0046872">
    <property type="term" value="F:metal ion binding"/>
    <property type="evidence" value="ECO:0007669"/>
    <property type="project" value="UniProtKB-KW"/>
</dbReference>
<dbReference type="Pfam" id="PF02633">
    <property type="entry name" value="Creatininase"/>
    <property type="match status" value="1"/>
</dbReference>
<dbReference type="Proteomes" id="UP000290439">
    <property type="component" value="Chromosome"/>
</dbReference>
<reference evidence="6 7" key="1">
    <citation type="submission" date="2019-02" db="EMBL/GenBank/DDBJ databases">
        <authorList>
            <consortium name="Pathogen Informatics"/>
        </authorList>
    </citation>
    <scope>NUCLEOTIDE SEQUENCE [LARGE SCALE GENOMIC DNA]</scope>
    <source>
        <strain evidence="6 7">3012STDY6756504</strain>
    </source>
</reference>
<dbReference type="GO" id="GO:0009231">
    <property type="term" value="P:riboflavin biosynthetic process"/>
    <property type="evidence" value="ECO:0007669"/>
    <property type="project" value="TreeGrafter"/>
</dbReference>
<evidence type="ECO:0000256" key="4">
    <source>
        <dbReference type="ARBA" id="ARBA00022833"/>
    </source>
</evidence>
<dbReference type="AlphaFoldDB" id="A0A4U8W9E1"/>
<evidence type="ECO:0000313" key="6">
    <source>
        <dbReference type="EMBL" id="VFA98318.1"/>
    </source>
</evidence>
<protein>
    <submittedName>
        <fullName evidence="6">Creatinine amidohydrolase</fullName>
        <ecNumber evidence="6">3.5.2.10</ecNumber>
    </submittedName>
</protein>
<keyword evidence="3 6" id="KW-0378">Hydrolase</keyword>
<dbReference type="PANTHER" id="PTHR35005:SF1">
    <property type="entry name" value="2-AMINO-5-FORMYLAMINO-6-RIBOSYLAMINOPYRIMIDIN-4(3H)-ONE 5'-MONOPHOSPHATE DEFORMYLASE"/>
    <property type="match status" value="1"/>
</dbReference>
<dbReference type="GO" id="GO:0047789">
    <property type="term" value="F:creatininase activity"/>
    <property type="evidence" value="ECO:0007669"/>
    <property type="project" value="UniProtKB-EC"/>
</dbReference>
<accession>A0A4U8W9E1</accession>